<dbReference type="AlphaFoldDB" id="A0A385Q1C2"/>
<evidence type="ECO:0000313" key="2">
    <source>
        <dbReference type="Proteomes" id="UP000265562"/>
    </source>
</evidence>
<gene>
    <name evidence="1" type="ORF">D4A81_09600</name>
</gene>
<sequence length="226" mass="25277">MAKGIIYLMTTVVSGLIKIGKTGNEQFENRMRFLESNGYANITGLKRVFAIEVDEYDDKEKLIHDIFSKSRISNTELFALDIEIAKSLLASLDGKQIYPKDKTKKEVFEESTEEIKLKTDTGFIPDGEYFLNRNIKGFGKVSGKAIVKDGVFTLLKGSICGDTGNGYIPSIRKNAKIDNNILQEDIVCSNPSSAGWIVIGKSNNGWVEWKDIKGNSIEIYRDKPSF</sequence>
<reference evidence="1 2" key="1">
    <citation type="submission" date="2018-09" db="EMBL/GenBank/DDBJ databases">
        <title>Genome sequencing of Lachnoanaerobaculum umeaense DSM 23576.</title>
        <authorList>
            <person name="Kook J.-K."/>
            <person name="Park S.-N."/>
            <person name="Lim Y.K."/>
        </authorList>
    </citation>
    <scope>NUCLEOTIDE SEQUENCE [LARGE SCALE GENOMIC DNA]</scope>
    <source>
        <strain evidence="2">DSM 23576 \ CCUG 58757</strain>
    </source>
</reference>
<proteinExistence type="predicted"/>
<dbReference type="OrthoDB" id="9798761at2"/>
<dbReference type="Proteomes" id="UP000265562">
    <property type="component" value="Chromosome"/>
</dbReference>
<keyword evidence="2" id="KW-1185">Reference proteome</keyword>
<name>A0A385Q1C2_9FIRM</name>
<accession>A0A385Q1C2</accession>
<dbReference type="RefSeq" id="WP_111525316.1">
    <property type="nucleotide sequence ID" value="NZ_CP032364.1"/>
</dbReference>
<dbReference type="SMART" id="SM00974">
    <property type="entry name" value="T5orf172"/>
    <property type="match status" value="1"/>
</dbReference>
<dbReference type="KEGG" id="lua:D4A81_09600"/>
<organism evidence="1 2">
    <name type="scientific">Lachnoanaerobaculum umeaense</name>
    <dbReference type="NCBI Taxonomy" id="617123"/>
    <lineage>
        <taxon>Bacteria</taxon>
        <taxon>Bacillati</taxon>
        <taxon>Bacillota</taxon>
        <taxon>Clostridia</taxon>
        <taxon>Lachnospirales</taxon>
        <taxon>Lachnospiraceae</taxon>
        <taxon>Lachnoanaerobaculum</taxon>
    </lineage>
</organism>
<evidence type="ECO:0000313" key="1">
    <source>
        <dbReference type="EMBL" id="AYB00169.1"/>
    </source>
</evidence>
<dbReference type="EMBL" id="CP032364">
    <property type="protein sequence ID" value="AYB00169.1"/>
    <property type="molecule type" value="Genomic_DNA"/>
</dbReference>
<dbReference type="InterPro" id="IPR025579">
    <property type="entry name" value="DUF4357"/>
</dbReference>
<dbReference type="Pfam" id="PF14267">
    <property type="entry name" value="DUF4357"/>
    <property type="match status" value="1"/>
</dbReference>
<protein>
    <submittedName>
        <fullName evidence="1">DUF4357 domain-containing protein</fullName>
    </submittedName>
</protein>
<dbReference type="Pfam" id="PF10544">
    <property type="entry name" value="T5orf172"/>
    <property type="match status" value="1"/>
</dbReference>
<dbReference type="InterPro" id="IPR018306">
    <property type="entry name" value="Phage_T5_Orf172_DNA-bd"/>
</dbReference>